<comment type="caution">
    <text evidence="6">The sequence shown here is derived from an EMBL/GenBank/DDBJ whole genome shotgun (WGS) entry which is preliminary data.</text>
</comment>
<protein>
    <recommendedName>
        <fullName evidence="5">PNPLA domain-containing protein</fullName>
    </recommendedName>
</protein>
<feature type="short sequence motif" description="DGA/G" evidence="4">
    <location>
        <begin position="208"/>
        <end position="210"/>
    </location>
</feature>
<keyword evidence="3 4" id="KW-0443">Lipid metabolism</keyword>
<evidence type="ECO:0000256" key="1">
    <source>
        <dbReference type="ARBA" id="ARBA00022801"/>
    </source>
</evidence>
<dbReference type="GO" id="GO:0019369">
    <property type="term" value="P:arachidonate metabolic process"/>
    <property type="evidence" value="ECO:0007669"/>
    <property type="project" value="TreeGrafter"/>
</dbReference>
<dbReference type="InterPro" id="IPR002641">
    <property type="entry name" value="PNPLA_dom"/>
</dbReference>
<dbReference type="CDD" id="cd07216">
    <property type="entry name" value="Pat17_PNPLA8_PNPLA9_like3"/>
    <property type="match status" value="1"/>
</dbReference>
<dbReference type="STRING" id="1849047.A0A3D8SS37"/>
<dbReference type="PANTHER" id="PTHR24185">
    <property type="entry name" value="CALCIUM-INDEPENDENT PHOSPHOLIPASE A2-GAMMA"/>
    <property type="match status" value="1"/>
</dbReference>
<dbReference type="OrthoDB" id="1658288at2759"/>
<evidence type="ECO:0000256" key="2">
    <source>
        <dbReference type="ARBA" id="ARBA00022963"/>
    </source>
</evidence>
<evidence type="ECO:0000256" key="3">
    <source>
        <dbReference type="ARBA" id="ARBA00023098"/>
    </source>
</evidence>
<reference evidence="6 7" key="1">
    <citation type="journal article" date="2018" name="IMA Fungus">
        <title>IMA Genome-F 9: Draft genome sequence of Annulohypoxylon stygium, Aspergillus mulundensis, Berkeleyomyces basicola (syn. Thielaviopsis basicola), Ceratocystis smalleyi, two Cercospora beticola strains, Coleophoma cylindrospora, Fusarium fracticaudum, Phialophora cf. hyalina, and Morchella septimelata.</title>
        <authorList>
            <person name="Wingfield B.D."/>
            <person name="Bills G.F."/>
            <person name="Dong Y."/>
            <person name="Huang W."/>
            <person name="Nel W.J."/>
            <person name="Swalarsk-Parry B.S."/>
            <person name="Vaghefi N."/>
            <person name="Wilken P.M."/>
            <person name="An Z."/>
            <person name="de Beer Z.W."/>
            <person name="De Vos L."/>
            <person name="Chen L."/>
            <person name="Duong T.A."/>
            <person name="Gao Y."/>
            <person name="Hammerbacher A."/>
            <person name="Kikkert J.R."/>
            <person name="Li Y."/>
            <person name="Li H."/>
            <person name="Li K."/>
            <person name="Li Q."/>
            <person name="Liu X."/>
            <person name="Ma X."/>
            <person name="Naidoo K."/>
            <person name="Pethybridge S.J."/>
            <person name="Sun J."/>
            <person name="Steenkamp E.T."/>
            <person name="van der Nest M.A."/>
            <person name="van Wyk S."/>
            <person name="Wingfield M.J."/>
            <person name="Xiong C."/>
            <person name="Yue Q."/>
            <person name="Zhang X."/>
        </authorList>
    </citation>
    <scope>NUCLEOTIDE SEQUENCE [LARGE SCALE GENOMIC DNA]</scope>
    <source>
        <strain evidence="6 7">BP6252</strain>
    </source>
</reference>
<sequence>MTRHAMQRTGDHLEQSGICILSLDGGGVRGLFTLLILKALMSSINTERLKDGKLEAKPCDIFDLIGGTSTGGIIAIMLGRLEMSVDECITTYTRMFEKVFGKRGLPVNIFGKVKGRFDSIVLEECIADILKERKLPEDEPLINDKGCKVAVCAVAAENSATVVLRSYTSTEALNNLPATICQAVRATSAATSFFEPVTIGPYKRNFVDGALSANNPVDEIWNEAQNVWCTGDTELNDMLKCVISIGTGDPGTQPIAEGIVKLFSRTLVQMATETQNTEHSETIYRKASSTIRKQTLLPL</sequence>
<dbReference type="GO" id="GO:0047499">
    <property type="term" value="F:calcium-independent phospholipase A2 activity"/>
    <property type="evidence" value="ECO:0007669"/>
    <property type="project" value="TreeGrafter"/>
</dbReference>
<keyword evidence="2 4" id="KW-0442">Lipid degradation</keyword>
<feature type="short sequence motif" description="GXSXG" evidence="4">
    <location>
        <begin position="67"/>
        <end position="71"/>
    </location>
</feature>
<dbReference type="Pfam" id="PF01734">
    <property type="entry name" value="Patatin"/>
    <property type="match status" value="1"/>
</dbReference>
<feature type="active site" description="Nucleophile" evidence="4">
    <location>
        <position position="69"/>
    </location>
</feature>
<feature type="domain" description="PNPLA" evidence="5">
    <location>
        <begin position="21"/>
        <end position="221"/>
    </location>
</feature>
<dbReference type="GO" id="GO:0016020">
    <property type="term" value="C:membrane"/>
    <property type="evidence" value="ECO:0007669"/>
    <property type="project" value="TreeGrafter"/>
</dbReference>
<dbReference type="GO" id="GO:0016042">
    <property type="term" value="P:lipid catabolic process"/>
    <property type="evidence" value="ECO:0007669"/>
    <property type="project" value="UniProtKB-UniRule"/>
</dbReference>
<gene>
    <name evidence="6" type="ORF">BP6252_01158</name>
</gene>
<feature type="active site" description="Proton acceptor" evidence="4">
    <location>
        <position position="208"/>
    </location>
</feature>
<accession>A0A3D8SS37</accession>
<keyword evidence="7" id="KW-1185">Reference proteome</keyword>
<evidence type="ECO:0000256" key="4">
    <source>
        <dbReference type="PROSITE-ProRule" id="PRU01161"/>
    </source>
</evidence>
<dbReference type="Proteomes" id="UP000256645">
    <property type="component" value="Unassembled WGS sequence"/>
</dbReference>
<organism evidence="6 7">
    <name type="scientific">Coleophoma cylindrospora</name>
    <dbReference type="NCBI Taxonomy" id="1849047"/>
    <lineage>
        <taxon>Eukaryota</taxon>
        <taxon>Fungi</taxon>
        <taxon>Dikarya</taxon>
        <taxon>Ascomycota</taxon>
        <taxon>Pezizomycotina</taxon>
        <taxon>Leotiomycetes</taxon>
        <taxon>Helotiales</taxon>
        <taxon>Dermateaceae</taxon>
        <taxon>Coleophoma</taxon>
    </lineage>
</organism>
<evidence type="ECO:0000313" key="7">
    <source>
        <dbReference type="Proteomes" id="UP000256645"/>
    </source>
</evidence>
<keyword evidence="1 4" id="KW-0378">Hydrolase</keyword>
<dbReference type="AlphaFoldDB" id="A0A3D8SS37"/>
<dbReference type="InterPro" id="IPR016035">
    <property type="entry name" value="Acyl_Trfase/lysoPLipase"/>
</dbReference>
<dbReference type="SUPFAM" id="SSF52151">
    <property type="entry name" value="FabD/lysophospholipase-like"/>
    <property type="match status" value="1"/>
</dbReference>
<proteinExistence type="predicted"/>
<evidence type="ECO:0000313" key="6">
    <source>
        <dbReference type="EMBL" id="RDW89126.1"/>
    </source>
</evidence>
<dbReference type="GO" id="GO:0046486">
    <property type="term" value="P:glycerolipid metabolic process"/>
    <property type="evidence" value="ECO:0007669"/>
    <property type="project" value="UniProtKB-ARBA"/>
</dbReference>
<dbReference type="Gene3D" id="3.40.1090.10">
    <property type="entry name" value="Cytosolic phospholipase A2 catalytic domain"/>
    <property type="match status" value="1"/>
</dbReference>
<dbReference type="PANTHER" id="PTHR24185:SF1">
    <property type="entry name" value="CALCIUM-INDEPENDENT PHOSPHOLIPASE A2-GAMMA"/>
    <property type="match status" value="1"/>
</dbReference>
<feature type="short sequence motif" description="GXGXXG" evidence="4">
    <location>
        <begin position="25"/>
        <end position="30"/>
    </location>
</feature>
<evidence type="ECO:0000259" key="5">
    <source>
        <dbReference type="PROSITE" id="PS51635"/>
    </source>
</evidence>
<dbReference type="EMBL" id="PDLM01000001">
    <property type="protein sequence ID" value="RDW89126.1"/>
    <property type="molecule type" value="Genomic_DNA"/>
</dbReference>
<name>A0A3D8SS37_9HELO</name>
<dbReference type="PROSITE" id="PS51635">
    <property type="entry name" value="PNPLA"/>
    <property type="match status" value="1"/>
</dbReference>